<dbReference type="PANTHER" id="PTHR43527">
    <property type="entry name" value="4-DIPHOSPHOCYTIDYL-2-C-METHYL-D-ERYTHRITOL KINASE, CHLOROPLASTIC"/>
    <property type="match status" value="1"/>
</dbReference>
<dbReference type="EMBL" id="CAADFY010000155">
    <property type="protein sequence ID" value="VFK58817.1"/>
    <property type="molecule type" value="Genomic_DNA"/>
</dbReference>
<dbReference type="PANTHER" id="PTHR43527:SF2">
    <property type="entry name" value="4-DIPHOSPHOCYTIDYL-2-C-METHYL-D-ERYTHRITOL KINASE, CHLOROPLASTIC"/>
    <property type="match status" value="1"/>
</dbReference>
<protein>
    <recommendedName>
        <fullName evidence="3 10">4-diphosphocytidyl-2-C-methyl-D-erythritol kinase</fullName>
        <shortName evidence="10">CMK</shortName>
        <ecNumber evidence="2 10">2.7.1.148</ecNumber>
    </recommendedName>
    <alternativeName>
        <fullName evidence="9 10">4-(cytidine-5'-diphospho)-2-C-methyl-D-erythritol kinase</fullName>
    </alternativeName>
</protein>
<keyword evidence="4 10" id="KW-0808">Transferase</keyword>
<dbReference type="GO" id="GO:0016114">
    <property type="term" value="P:terpenoid biosynthetic process"/>
    <property type="evidence" value="ECO:0007669"/>
    <property type="project" value="UniProtKB-UniRule"/>
</dbReference>
<evidence type="ECO:0000313" key="13">
    <source>
        <dbReference type="EMBL" id="VFK58817.1"/>
    </source>
</evidence>
<feature type="binding site" evidence="10">
    <location>
        <begin position="101"/>
        <end position="111"/>
    </location>
    <ligand>
        <name>ATP</name>
        <dbReference type="ChEBI" id="CHEBI:30616"/>
    </ligand>
</feature>
<dbReference type="InterPro" id="IPR020568">
    <property type="entry name" value="Ribosomal_Su5_D2-typ_SF"/>
</dbReference>
<proteinExistence type="inferred from homology"/>
<reference evidence="14" key="1">
    <citation type="submission" date="2019-02" db="EMBL/GenBank/DDBJ databases">
        <authorList>
            <person name="Gruber-Vodicka R. H."/>
            <person name="Seah K. B. B."/>
        </authorList>
    </citation>
    <scope>NUCLEOTIDE SEQUENCE</scope>
    <source>
        <strain evidence="14">BECK_BY2</strain>
        <strain evidence="13">BECK_BY3</strain>
    </source>
</reference>
<dbReference type="Gene3D" id="3.30.230.10">
    <property type="match status" value="1"/>
</dbReference>
<evidence type="ECO:0000256" key="8">
    <source>
        <dbReference type="ARBA" id="ARBA00023229"/>
    </source>
</evidence>
<dbReference type="Gene3D" id="3.30.70.890">
    <property type="entry name" value="GHMP kinase, C-terminal domain"/>
    <property type="match status" value="1"/>
</dbReference>
<feature type="active site" evidence="10">
    <location>
        <position position="143"/>
    </location>
</feature>
<keyword evidence="8 10" id="KW-0414">Isoprene biosynthesis</keyword>
<comment type="function">
    <text evidence="10">Catalyzes the phosphorylation of the position 2 hydroxy group of 4-diphosphocytidyl-2C-methyl-D-erythritol.</text>
</comment>
<keyword evidence="6 10" id="KW-0418">Kinase</keyword>
<dbReference type="InterPro" id="IPR036554">
    <property type="entry name" value="GHMP_kinase_C_sf"/>
</dbReference>
<dbReference type="NCBIfam" id="TIGR00154">
    <property type="entry name" value="ispE"/>
    <property type="match status" value="1"/>
</dbReference>
<dbReference type="InterPro" id="IPR004424">
    <property type="entry name" value="IspE"/>
</dbReference>
<accession>A0A451ANB6</accession>
<dbReference type="SUPFAM" id="SSF54211">
    <property type="entry name" value="Ribosomal protein S5 domain 2-like"/>
    <property type="match status" value="1"/>
</dbReference>
<organism evidence="14">
    <name type="scientific">Candidatus Kentrum sp. TUN</name>
    <dbReference type="NCBI Taxonomy" id="2126343"/>
    <lineage>
        <taxon>Bacteria</taxon>
        <taxon>Pseudomonadati</taxon>
        <taxon>Pseudomonadota</taxon>
        <taxon>Gammaproteobacteria</taxon>
        <taxon>Candidatus Kentrum</taxon>
    </lineage>
</organism>
<dbReference type="InterPro" id="IPR013750">
    <property type="entry name" value="GHMP_kinase_C_dom"/>
</dbReference>
<dbReference type="SUPFAM" id="SSF55060">
    <property type="entry name" value="GHMP Kinase, C-terminal domain"/>
    <property type="match status" value="1"/>
</dbReference>
<evidence type="ECO:0000256" key="2">
    <source>
        <dbReference type="ARBA" id="ARBA00012052"/>
    </source>
</evidence>
<evidence type="ECO:0000313" key="14">
    <source>
        <dbReference type="EMBL" id="VFK67517.1"/>
    </source>
</evidence>
<keyword evidence="7 10" id="KW-0067">ATP-binding</keyword>
<dbReference type="InterPro" id="IPR014721">
    <property type="entry name" value="Ribsml_uS5_D2-typ_fold_subgr"/>
</dbReference>
<dbReference type="Pfam" id="PF00288">
    <property type="entry name" value="GHMP_kinases_N"/>
    <property type="match status" value="1"/>
</dbReference>
<name>A0A451ANB6_9GAMM</name>
<evidence type="ECO:0000256" key="1">
    <source>
        <dbReference type="ARBA" id="ARBA00009684"/>
    </source>
</evidence>
<dbReference type="GO" id="GO:0050515">
    <property type="term" value="F:4-(cytidine 5'-diphospho)-2-C-methyl-D-erythritol kinase activity"/>
    <property type="evidence" value="ECO:0007669"/>
    <property type="project" value="UniProtKB-UniRule"/>
</dbReference>
<evidence type="ECO:0000259" key="12">
    <source>
        <dbReference type="Pfam" id="PF08544"/>
    </source>
</evidence>
<evidence type="ECO:0000256" key="3">
    <source>
        <dbReference type="ARBA" id="ARBA00017473"/>
    </source>
</evidence>
<evidence type="ECO:0000256" key="5">
    <source>
        <dbReference type="ARBA" id="ARBA00022741"/>
    </source>
</evidence>
<feature type="domain" description="GHMP kinase N-terminal" evidence="11">
    <location>
        <begin position="74"/>
        <end position="150"/>
    </location>
</feature>
<dbReference type="Pfam" id="PF08544">
    <property type="entry name" value="GHMP_kinases_C"/>
    <property type="match status" value="1"/>
</dbReference>
<dbReference type="HAMAP" id="MF_00061">
    <property type="entry name" value="IspE"/>
    <property type="match status" value="1"/>
</dbReference>
<evidence type="ECO:0000259" key="11">
    <source>
        <dbReference type="Pfam" id="PF00288"/>
    </source>
</evidence>
<sequence>MSHNLPHVTGSRWPAPAKLNLFLHVTGRRSDGYHTLETIFQFLDLADEVMLRVRGDGQIRRVTDLADVPAEEDLVVRAARALKSKVATPLGVDIGITKRIPMGGGLGGGSSDAATTLVGLNQVWKLGFDVEALSEIGLTLGADVPVFVRGKASFASGVGEHLTPIVVLEEPWYLVIYPGCSVPTKEVFGAPNLTRHTPPLKMRPLPNAGTGSTHGETSLLVLSSLLSQTGNDCEPVVRARYPQVDAALEWLSEFSTPRMTGTGSCIFAPFQQAQEAERVLSLLPNTGEIANEEKEAPKVGWLGFVTRGRNQSLLRSSLQNLD</sequence>
<dbReference type="GO" id="GO:0019288">
    <property type="term" value="P:isopentenyl diphosphate biosynthetic process, methylerythritol 4-phosphate pathway"/>
    <property type="evidence" value="ECO:0007669"/>
    <property type="project" value="UniProtKB-UniRule"/>
</dbReference>
<comment type="catalytic activity">
    <reaction evidence="10">
        <text>4-CDP-2-C-methyl-D-erythritol + ATP = 4-CDP-2-C-methyl-D-erythritol 2-phosphate + ADP + H(+)</text>
        <dbReference type="Rhea" id="RHEA:18437"/>
        <dbReference type="ChEBI" id="CHEBI:15378"/>
        <dbReference type="ChEBI" id="CHEBI:30616"/>
        <dbReference type="ChEBI" id="CHEBI:57823"/>
        <dbReference type="ChEBI" id="CHEBI:57919"/>
        <dbReference type="ChEBI" id="CHEBI:456216"/>
        <dbReference type="EC" id="2.7.1.148"/>
    </reaction>
</comment>
<gene>
    <name evidence="10" type="primary">ispE</name>
    <name evidence="14" type="ORF">BECKTUN1418E_GA0071001_11521</name>
    <name evidence="13" type="ORF">BECKTUN1418F_GA0071002_11558</name>
</gene>
<comment type="pathway">
    <text evidence="10">Isoprenoid biosynthesis; isopentenyl diphosphate biosynthesis via DXP pathway; isopentenyl diphosphate from 1-deoxy-D-xylulose 5-phosphate: step 3/6.</text>
</comment>
<dbReference type="EC" id="2.7.1.148" evidence="2 10"/>
<dbReference type="PIRSF" id="PIRSF010376">
    <property type="entry name" value="IspE"/>
    <property type="match status" value="1"/>
</dbReference>
<dbReference type="AlphaFoldDB" id="A0A451ANB6"/>
<dbReference type="UniPathway" id="UPA00056">
    <property type="reaction ID" value="UER00094"/>
</dbReference>
<keyword evidence="5 10" id="KW-0547">Nucleotide-binding</keyword>
<evidence type="ECO:0000256" key="4">
    <source>
        <dbReference type="ARBA" id="ARBA00022679"/>
    </source>
</evidence>
<evidence type="ECO:0000256" key="10">
    <source>
        <dbReference type="HAMAP-Rule" id="MF_00061"/>
    </source>
</evidence>
<feature type="domain" description="GHMP kinase C-terminal" evidence="12">
    <location>
        <begin position="230"/>
        <end position="283"/>
    </location>
</feature>
<dbReference type="InterPro" id="IPR006204">
    <property type="entry name" value="GHMP_kinase_N_dom"/>
</dbReference>
<feature type="active site" evidence="10">
    <location>
        <position position="18"/>
    </location>
</feature>
<evidence type="ECO:0000256" key="7">
    <source>
        <dbReference type="ARBA" id="ARBA00022840"/>
    </source>
</evidence>
<dbReference type="GO" id="GO:0005524">
    <property type="term" value="F:ATP binding"/>
    <property type="evidence" value="ECO:0007669"/>
    <property type="project" value="UniProtKB-UniRule"/>
</dbReference>
<evidence type="ECO:0000256" key="6">
    <source>
        <dbReference type="ARBA" id="ARBA00022777"/>
    </source>
</evidence>
<dbReference type="EMBL" id="CAADFV010000152">
    <property type="protein sequence ID" value="VFK67517.1"/>
    <property type="molecule type" value="Genomic_DNA"/>
</dbReference>
<evidence type="ECO:0000256" key="9">
    <source>
        <dbReference type="ARBA" id="ARBA00032554"/>
    </source>
</evidence>
<comment type="similarity">
    <text evidence="1 10">Belongs to the GHMP kinase family. IspE subfamily.</text>
</comment>